<evidence type="ECO:0000313" key="3">
    <source>
        <dbReference type="Proteomes" id="UP000327118"/>
    </source>
</evidence>
<feature type="compositionally biased region" description="Basic and acidic residues" evidence="1">
    <location>
        <begin position="223"/>
        <end position="234"/>
    </location>
</feature>
<sequence>MAIKRRAVTDLLSDQPMKKDRCSNRDHERILPSSSDVMDTLVQMDTTSESSSITTSPYTAEFFADMASTTGQLFPFEAFAEAHECTVSEVSQAINAMVVAPLSDPTFTWHNVDDLSIAEYGRAMISIWKAHDERKGNGANSPKIVIDTTTADITPSDEIVLSALDKELLGDTSSEDEVDPSGREAPVSHIKEKHRLPNNCISSKSQKAWDQPRKRVKWAPIPTEKEKKERERKKLRDKRRRRFQAGEGLMKNAKRSDTVTGLHLEALSAFHDYP</sequence>
<dbReference type="EMBL" id="ML739042">
    <property type="protein sequence ID" value="KAE8356162.1"/>
    <property type="molecule type" value="Genomic_DNA"/>
</dbReference>
<dbReference type="OrthoDB" id="4492028at2759"/>
<dbReference type="Proteomes" id="UP000327118">
    <property type="component" value="Unassembled WGS sequence"/>
</dbReference>
<proteinExistence type="predicted"/>
<accession>A0A5N6ZER6</accession>
<dbReference type="AlphaFoldDB" id="A0A5N6ZER6"/>
<feature type="region of interest" description="Disordered" evidence="1">
    <location>
        <begin position="171"/>
        <end position="254"/>
    </location>
</feature>
<organism evidence="2 3">
    <name type="scientific">Aspergillus coremiiformis</name>
    <dbReference type="NCBI Taxonomy" id="138285"/>
    <lineage>
        <taxon>Eukaryota</taxon>
        <taxon>Fungi</taxon>
        <taxon>Dikarya</taxon>
        <taxon>Ascomycota</taxon>
        <taxon>Pezizomycotina</taxon>
        <taxon>Eurotiomycetes</taxon>
        <taxon>Eurotiomycetidae</taxon>
        <taxon>Eurotiales</taxon>
        <taxon>Aspergillaceae</taxon>
        <taxon>Aspergillus</taxon>
        <taxon>Aspergillus subgen. Circumdati</taxon>
    </lineage>
</organism>
<protein>
    <submittedName>
        <fullName evidence="2">Uncharacterized protein</fullName>
    </submittedName>
</protein>
<evidence type="ECO:0000313" key="2">
    <source>
        <dbReference type="EMBL" id="KAE8356162.1"/>
    </source>
</evidence>
<reference evidence="3" key="1">
    <citation type="submission" date="2019-04" db="EMBL/GenBank/DDBJ databases">
        <title>Friends and foes A comparative genomics studyof 23 Aspergillus species from section Flavi.</title>
        <authorList>
            <consortium name="DOE Joint Genome Institute"/>
            <person name="Kjaerbolling I."/>
            <person name="Vesth T."/>
            <person name="Frisvad J.C."/>
            <person name="Nybo J.L."/>
            <person name="Theobald S."/>
            <person name="Kildgaard S."/>
            <person name="Isbrandt T."/>
            <person name="Kuo A."/>
            <person name="Sato A."/>
            <person name="Lyhne E.K."/>
            <person name="Kogle M.E."/>
            <person name="Wiebenga A."/>
            <person name="Kun R.S."/>
            <person name="Lubbers R.J."/>
            <person name="Makela M.R."/>
            <person name="Barry K."/>
            <person name="Chovatia M."/>
            <person name="Clum A."/>
            <person name="Daum C."/>
            <person name="Haridas S."/>
            <person name="He G."/>
            <person name="LaButti K."/>
            <person name="Lipzen A."/>
            <person name="Mondo S."/>
            <person name="Riley R."/>
            <person name="Salamov A."/>
            <person name="Simmons B.A."/>
            <person name="Magnuson J.K."/>
            <person name="Henrissat B."/>
            <person name="Mortensen U.H."/>
            <person name="Larsen T.O."/>
            <person name="Devries R.P."/>
            <person name="Grigoriev I.V."/>
            <person name="Machida M."/>
            <person name="Baker S.E."/>
            <person name="Andersen M.R."/>
        </authorList>
    </citation>
    <scope>NUCLEOTIDE SEQUENCE [LARGE SCALE GENOMIC DNA]</scope>
    <source>
        <strain evidence="3">CBS 553.77</strain>
    </source>
</reference>
<feature type="compositionally biased region" description="Polar residues" evidence="1">
    <location>
        <begin position="199"/>
        <end position="208"/>
    </location>
</feature>
<gene>
    <name evidence="2" type="ORF">BDV28DRAFT_127752</name>
</gene>
<evidence type="ECO:0000256" key="1">
    <source>
        <dbReference type="SAM" id="MobiDB-lite"/>
    </source>
</evidence>
<name>A0A5N6ZER6_9EURO</name>
<keyword evidence="3" id="KW-1185">Reference proteome</keyword>